<dbReference type="InterPro" id="IPR050250">
    <property type="entry name" value="Macrolide_Exporter_MacB"/>
</dbReference>
<dbReference type="PANTHER" id="PTHR30572:SF4">
    <property type="entry name" value="ABC TRANSPORTER PERMEASE YTRF"/>
    <property type="match status" value="1"/>
</dbReference>
<dbReference type="PANTHER" id="PTHR30572">
    <property type="entry name" value="MEMBRANE COMPONENT OF TRANSPORTER-RELATED"/>
    <property type="match status" value="1"/>
</dbReference>
<dbReference type="EMBL" id="JBHMBH010000027">
    <property type="protein sequence ID" value="MFB9714906.1"/>
    <property type="molecule type" value="Genomic_DNA"/>
</dbReference>
<feature type="region of interest" description="Disordered" evidence="7">
    <location>
        <begin position="151"/>
        <end position="172"/>
    </location>
</feature>
<feature type="transmembrane region" description="Helical" evidence="8">
    <location>
        <begin position="415"/>
        <end position="434"/>
    </location>
</feature>
<feature type="domain" description="ABC3 transporter permease C-terminal" evidence="9">
    <location>
        <begin position="728"/>
        <end position="845"/>
    </location>
</feature>
<sequence>MLRVALSHLSTHFSRFVAIGLAVMLSVAFLSSTLMVGASTQATLAASLGEAYSKADLIVNAGPSGSLRQEAVDAAASAPAVKDSYAERSATVMFTAAGEGQYGKIRSLAPAIMEPSVLSSGAYPTSANEAAVDVKTANRFGLHAGSLLELQGPDTGQAGGAPSSAAQSGAKPRTAVKITGLIQPSNDPFSAGSPQLVATPGTVVALGDTGAGYSRLQLTLKPGQDTAEAKDYIGRRLDAAGVEGATVQTVQEKVTASVAQMTGGQDLLTTALLAFAGVAILVATLVVANTFSVLIAQRTRELGLLRCLGAGKAQIRSSVLLEALLLGFASSVLGVLAGTGLMAALIAWARTTPDKAFATLAVPPSAIIAGLVAGTVLTVVAAMVPAKAATAVAPLVALRPAGDATVNNRRGRLRLWFGLAALAVGAPSLVLGAMANMLPLAMLAGTLSFLGVLLCASLFVPPLVAVAGRLAAPAGVPGNLAAVNAVRNPGRTSATAAALLIGVTLVTLMMTGAATARQAFNTLLAENYPVDMTVNLGGGGSSGGSSAPAPGKSNDPGAAVEKVKAISGVEAAVLLRPVGSIPGTGSPTDARTVYAISSDDAARILRDKELRPAPGSVYLPAGSKTGKTTISTQGGTLTLDSVVLRSMHIEPLVDSADGAKLPAGEIPAGNSTVWLKLGDNLDADQLQGIRKHVAAAFGVPDAHVSGAALERVTFNSIIDVMLLVVTGLLGVAVVIALIGVANTLSLSVLERTRENSLLRALGLTKGQLRGMLAIEAVLVAGVAAVMGTSLGVVYGWLGAKAALGPMGEVVPVVPWLQLLGVFAVAVVAGLLASVLPARRAARLSPVQGLATA</sequence>
<gene>
    <name evidence="10" type="ORF">ACFFPI_12320</name>
</gene>
<evidence type="ECO:0000256" key="2">
    <source>
        <dbReference type="ARBA" id="ARBA00022475"/>
    </source>
</evidence>
<evidence type="ECO:0000256" key="6">
    <source>
        <dbReference type="ARBA" id="ARBA00038076"/>
    </source>
</evidence>
<comment type="similarity">
    <text evidence="6">Belongs to the ABC-4 integral membrane protein family.</text>
</comment>
<dbReference type="RefSeq" id="WP_345039803.1">
    <property type="nucleotide sequence ID" value="NZ_BAABED010000001.1"/>
</dbReference>
<evidence type="ECO:0000313" key="11">
    <source>
        <dbReference type="Proteomes" id="UP001589536"/>
    </source>
</evidence>
<evidence type="ECO:0000256" key="3">
    <source>
        <dbReference type="ARBA" id="ARBA00022692"/>
    </source>
</evidence>
<evidence type="ECO:0000259" key="9">
    <source>
        <dbReference type="Pfam" id="PF02687"/>
    </source>
</evidence>
<feature type="domain" description="ABC3 transporter permease C-terminal" evidence="9">
    <location>
        <begin position="274"/>
        <end position="390"/>
    </location>
</feature>
<feature type="transmembrane region" description="Helical" evidence="8">
    <location>
        <begin position="271"/>
        <end position="296"/>
    </location>
</feature>
<protein>
    <submittedName>
        <fullName evidence="10">ABC transporter permease</fullName>
    </submittedName>
</protein>
<feature type="transmembrane region" description="Helical" evidence="8">
    <location>
        <begin position="323"/>
        <end position="349"/>
    </location>
</feature>
<accession>A0ABV5UQV1</accession>
<evidence type="ECO:0000256" key="8">
    <source>
        <dbReference type="SAM" id="Phobius"/>
    </source>
</evidence>
<proteinExistence type="inferred from homology"/>
<comment type="caution">
    <text evidence="10">The sequence shown here is derived from an EMBL/GenBank/DDBJ whole genome shotgun (WGS) entry which is preliminary data.</text>
</comment>
<evidence type="ECO:0000256" key="4">
    <source>
        <dbReference type="ARBA" id="ARBA00022989"/>
    </source>
</evidence>
<feature type="compositionally biased region" description="Low complexity" evidence="7">
    <location>
        <begin position="160"/>
        <end position="170"/>
    </location>
</feature>
<feature type="transmembrane region" description="Helical" evidence="8">
    <location>
        <begin position="720"/>
        <end position="749"/>
    </location>
</feature>
<keyword evidence="4 8" id="KW-1133">Transmembrane helix</keyword>
<keyword evidence="3 8" id="KW-0812">Transmembrane</keyword>
<feature type="transmembrane region" description="Helical" evidence="8">
    <location>
        <begin position="496"/>
        <end position="516"/>
    </location>
</feature>
<feature type="transmembrane region" description="Helical" evidence="8">
    <location>
        <begin position="361"/>
        <end position="384"/>
    </location>
</feature>
<evidence type="ECO:0000256" key="1">
    <source>
        <dbReference type="ARBA" id="ARBA00004651"/>
    </source>
</evidence>
<evidence type="ECO:0000256" key="5">
    <source>
        <dbReference type="ARBA" id="ARBA00023136"/>
    </source>
</evidence>
<keyword evidence="5 8" id="KW-0472">Membrane</keyword>
<evidence type="ECO:0000313" key="10">
    <source>
        <dbReference type="EMBL" id="MFB9714906.1"/>
    </source>
</evidence>
<feature type="transmembrane region" description="Helical" evidence="8">
    <location>
        <begin position="770"/>
        <end position="795"/>
    </location>
</feature>
<name>A0ABV5UQV1_9MICC</name>
<feature type="transmembrane region" description="Helical" evidence="8">
    <location>
        <begin position="815"/>
        <end position="835"/>
    </location>
</feature>
<dbReference type="InterPro" id="IPR003838">
    <property type="entry name" value="ABC3_permease_C"/>
</dbReference>
<reference evidence="10 11" key="1">
    <citation type="submission" date="2024-09" db="EMBL/GenBank/DDBJ databases">
        <authorList>
            <person name="Sun Q."/>
            <person name="Mori K."/>
        </authorList>
    </citation>
    <scope>NUCLEOTIDE SEQUENCE [LARGE SCALE GENOMIC DNA]</scope>
    <source>
        <strain evidence="10 11">JCM 13519</strain>
    </source>
</reference>
<organism evidence="10 11">
    <name type="scientific">Arthrobacter methylotrophus</name>
    <dbReference type="NCBI Taxonomy" id="121291"/>
    <lineage>
        <taxon>Bacteria</taxon>
        <taxon>Bacillati</taxon>
        <taxon>Actinomycetota</taxon>
        <taxon>Actinomycetes</taxon>
        <taxon>Micrococcales</taxon>
        <taxon>Micrococcaceae</taxon>
        <taxon>Arthrobacter</taxon>
    </lineage>
</organism>
<comment type="subcellular location">
    <subcellularLocation>
        <location evidence="1">Cell membrane</location>
        <topology evidence="1">Multi-pass membrane protein</topology>
    </subcellularLocation>
</comment>
<feature type="region of interest" description="Disordered" evidence="7">
    <location>
        <begin position="539"/>
        <end position="558"/>
    </location>
</feature>
<keyword evidence="2" id="KW-1003">Cell membrane</keyword>
<keyword evidence="11" id="KW-1185">Reference proteome</keyword>
<evidence type="ECO:0000256" key="7">
    <source>
        <dbReference type="SAM" id="MobiDB-lite"/>
    </source>
</evidence>
<dbReference type="Proteomes" id="UP001589536">
    <property type="component" value="Unassembled WGS sequence"/>
</dbReference>
<dbReference type="Pfam" id="PF02687">
    <property type="entry name" value="FtsX"/>
    <property type="match status" value="2"/>
</dbReference>